<dbReference type="Proteomes" id="UP000075455">
    <property type="component" value="Unassembled WGS sequence"/>
</dbReference>
<dbReference type="AlphaFoldDB" id="A0A150KW25"/>
<organism evidence="2 3">
    <name type="scientific">Saccharococcus caldoxylosilyticus</name>
    <dbReference type="NCBI Taxonomy" id="81408"/>
    <lineage>
        <taxon>Bacteria</taxon>
        <taxon>Bacillati</taxon>
        <taxon>Bacillota</taxon>
        <taxon>Bacilli</taxon>
        <taxon>Bacillales</taxon>
        <taxon>Anoxybacillaceae</taxon>
        <taxon>Saccharococcus</taxon>
    </lineage>
</organism>
<dbReference type="Pfam" id="PF14301">
    <property type="entry name" value="DUF4376"/>
    <property type="match status" value="1"/>
</dbReference>
<dbReference type="EMBL" id="LQYS01000137">
    <property type="protein sequence ID" value="KYD04273.1"/>
    <property type="molecule type" value="Genomic_DNA"/>
</dbReference>
<name>A0A150KW25_9BACL</name>
<feature type="domain" description="DUF4376" evidence="1">
    <location>
        <begin position="69"/>
        <end position="169"/>
    </location>
</feature>
<evidence type="ECO:0000313" key="3">
    <source>
        <dbReference type="Proteomes" id="UP000075455"/>
    </source>
</evidence>
<sequence>MQKIVTFNKDNEVASVIENVISVTPYLEYVEYVSEDGIGKLEGFENGYIIVDQSIDPSTIPYEEVIEFAKQLKIKELSEECNAKILEGFEYNGDYFDFDYKDQTNFYQQLALLLVDPTIEEVSWKTRNNGIKTFTRDEFIAICKAAEAHKKSKMTKYWFLRDQIINTQYDSISELKSIHFE</sequence>
<reference evidence="2 3" key="1">
    <citation type="submission" date="2016-01" db="EMBL/GenBank/DDBJ databases">
        <title>Draft Genome Sequences of Seven Thermophilic Sporeformers Isolated from Foods.</title>
        <authorList>
            <person name="Berendsen E.M."/>
            <person name="Wells-Bennik M.H."/>
            <person name="Krawcyk A.O."/>
            <person name="De Jong A."/>
            <person name="Holsappel S."/>
            <person name="Eijlander R.T."/>
            <person name="Kuipers O.P."/>
        </authorList>
    </citation>
    <scope>NUCLEOTIDE SEQUENCE [LARGE SCALE GENOMIC DNA]</scope>
    <source>
        <strain evidence="2 3">B4119</strain>
    </source>
</reference>
<accession>A0A150KW25</accession>
<dbReference type="InterPro" id="IPR025484">
    <property type="entry name" value="DUF4376"/>
</dbReference>
<evidence type="ECO:0000259" key="1">
    <source>
        <dbReference type="Pfam" id="PF14301"/>
    </source>
</evidence>
<dbReference type="PATRIC" id="fig|81408.3.peg.2341"/>
<proteinExistence type="predicted"/>
<gene>
    <name evidence="2" type="ORF">B4119_3345</name>
</gene>
<evidence type="ECO:0000313" key="2">
    <source>
        <dbReference type="EMBL" id="KYD04273.1"/>
    </source>
</evidence>
<comment type="caution">
    <text evidence="2">The sequence shown here is derived from an EMBL/GenBank/DDBJ whole genome shotgun (WGS) entry which is preliminary data.</text>
</comment>
<dbReference type="RefSeq" id="WP_061580383.1">
    <property type="nucleotide sequence ID" value="NZ_LQYS01000137.1"/>
</dbReference>
<protein>
    <recommendedName>
        <fullName evidence="1">DUF4376 domain-containing protein</fullName>
    </recommendedName>
</protein>